<proteinExistence type="predicted"/>
<evidence type="ECO:0000259" key="7">
    <source>
        <dbReference type="Pfam" id="PF03600"/>
    </source>
</evidence>
<reference evidence="8" key="1">
    <citation type="submission" date="2022-01" db="EMBL/GenBank/DDBJ databases">
        <authorList>
            <person name="King R."/>
        </authorList>
    </citation>
    <scope>NUCLEOTIDE SEQUENCE</scope>
</reference>
<feature type="transmembrane region" description="Helical" evidence="6">
    <location>
        <begin position="519"/>
        <end position="543"/>
    </location>
</feature>
<dbReference type="InterPro" id="IPR051475">
    <property type="entry name" value="Diverse_Ion_Transporter"/>
</dbReference>
<feature type="transmembrane region" description="Helical" evidence="6">
    <location>
        <begin position="464"/>
        <end position="484"/>
    </location>
</feature>
<comment type="subcellular location">
    <subcellularLocation>
        <location evidence="1">Membrane</location>
        <topology evidence="1">Multi-pass membrane protein</topology>
    </subcellularLocation>
</comment>
<evidence type="ECO:0000313" key="8">
    <source>
        <dbReference type="EMBL" id="CAG9798697.1"/>
    </source>
</evidence>
<evidence type="ECO:0000256" key="6">
    <source>
        <dbReference type="SAM" id="Phobius"/>
    </source>
</evidence>
<gene>
    <name evidence="8" type="ORF">CHIRRI_LOCUS1679</name>
</gene>
<keyword evidence="5 6" id="KW-0472">Membrane</keyword>
<dbReference type="Pfam" id="PF03600">
    <property type="entry name" value="CitMHS"/>
    <property type="match status" value="1"/>
</dbReference>
<name>A0A9N9WMM8_9DIPT</name>
<organism evidence="8 9">
    <name type="scientific">Chironomus riparius</name>
    <dbReference type="NCBI Taxonomy" id="315576"/>
    <lineage>
        <taxon>Eukaryota</taxon>
        <taxon>Metazoa</taxon>
        <taxon>Ecdysozoa</taxon>
        <taxon>Arthropoda</taxon>
        <taxon>Hexapoda</taxon>
        <taxon>Insecta</taxon>
        <taxon>Pterygota</taxon>
        <taxon>Neoptera</taxon>
        <taxon>Endopterygota</taxon>
        <taxon>Diptera</taxon>
        <taxon>Nematocera</taxon>
        <taxon>Chironomoidea</taxon>
        <taxon>Chironomidae</taxon>
        <taxon>Chironominae</taxon>
        <taxon>Chironomus</taxon>
    </lineage>
</organism>
<dbReference type="InterPro" id="IPR004680">
    <property type="entry name" value="Cit_transptr-like_dom"/>
</dbReference>
<evidence type="ECO:0000256" key="5">
    <source>
        <dbReference type="ARBA" id="ARBA00023136"/>
    </source>
</evidence>
<accession>A0A9N9WMM8</accession>
<evidence type="ECO:0000256" key="4">
    <source>
        <dbReference type="ARBA" id="ARBA00022989"/>
    </source>
</evidence>
<evidence type="ECO:0000256" key="3">
    <source>
        <dbReference type="ARBA" id="ARBA00022692"/>
    </source>
</evidence>
<evidence type="ECO:0000256" key="1">
    <source>
        <dbReference type="ARBA" id="ARBA00004141"/>
    </source>
</evidence>
<dbReference type="CDD" id="cd01116">
    <property type="entry name" value="P_permease"/>
    <property type="match status" value="1"/>
</dbReference>
<feature type="domain" description="Citrate transporter-like" evidence="7">
    <location>
        <begin position="188"/>
        <end position="617"/>
    </location>
</feature>
<feature type="transmembrane region" description="Helical" evidence="6">
    <location>
        <begin position="268"/>
        <end position="296"/>
    </location>
</feature>
<keyword evidence="2" id="KW-0813">Transport</keyword>
<feature type="transmembrane region" description="Helical" evidence="6">
    <location>
        <begin position="228"/>
        <end position="248"/>
    </location>
</feature>
<evidence type="ECO:0000313" key="9">
    <source>
        <dbReference type="Proteomes" id="UP001153620"/>
    </source>
</evidence>
<dbReference type="AlphaFoldDB" id="A0A9N9WMM8"/>
<keyword evidence="4 6" id="KW-1133">Transmembrane helix</keyword>
<dbReference type="OrthoDB" id="7785461at2759"/>
<dbReference type="GO" id="GO:0055085">
    <property type="term" value="P:transmembrane transport"/>
    <property type="evidence" value="ECO:0007669"/>
    <property type="project" value="InterPro"/>
</dbReference>
<sequence>MHRQITGHREQNKYVKYTKMTILLISWVLFTLFLMLKDEKVLHFRQLAISEEETRTYRLSDLPLNPRIKLIFKGAFLTDHYDTIASNHMSFYLTLHDQNGNEKNMSKLYQFATVDLEDIDKADQIKRSKIIHLDQSDFDSLHNNNSSMKVNMLTNLEESFSINLAYDPSPLNKNVGIALAAIILIGLYILIIWELVHRTFAAMIASTLSIGILAAMNERPTMSVIMSWIDTETLLLLFGMMIIVAVLAETGAFDYLAVYAFKITNGKVWPLIICLCLFTAVVSSFLDNVTTILLMTPVTIRLCEVMELNPVPVLMITVIYSNIGGTATPVGDPPNLIISNSFIAKSGINFTNFTFHMTFGVLMVMVQTYFQLRFMFKKVSDLRFSEPKDVIELRHEITVWQRAAATLSPFSKDEDIVRKTLVKKVERLQRELKKKLTSGAVPTESYQATLEELQQKYPIKDKNLLIKSGIALVFVITFFFLHSAPDIQKLSLGWTALLGAVLLLILYDREDVEAILAHVEWATLLFFAALFVLMEALSELGLIDFIGKQAITLIQMTGENSRLAVAILIVLWISAIASAFVDNIPFTTMMIKIVISLSQNESLNLPLQPLVWALGLGACLGGNGTLIGASANVVCAGVAEQHGYKFTFVEFFKIGFPVMIGSIITATVYLMICHILFTWH</sequence>
<keyword evidence="9" id="KW-1185">Reference proteome</keyword>
<feature type="transmembrane region" description="Helical" evidence="6">
    <location>
        <begin position="350"/>
        <end position="370"/>
    </location>
</feature>
<feature type="transmembrane region" description="Helical" evidence="6">
    <location>
        <begin position="490"/>
        <end position="507"/>
    </location>
</feature>
<evidence type="ECO:0000256" key="2">
    <source>
        <dbReference type="ARBA" id="ARBA00022448"/>
    </source>
</evidence>
<protein>
    <recommendedName>
        <fullName evidence="7">Citrate transporter-like domain-containing protein</fullName>
    </recommendedName>
</protein>
<reference evidence="8" key="2">
    <citation type="submission" date="2022-10" db="EMBL/GenBank/DDBJ databases">
        <authorList>
            <consortium name="ENA_rothamsted_submissions"/>
            <consortium name="culmorum"/>
            <person name="King R."/>
        </authorList>
    </citation>
    <scope>NUCLEOTIDE SEQUENCE</scope>
</reference>
<feature type="transmembrane region" description="Helical" evidence="6">
    <location>
        <begin position="20"/>
        <end position="36"/>
    </location>
</feature>
<dbReference type="GO" id="GO:0016020">
    <property type="term" value="C:membrane"/>
    <property type="evidence" value="ECO:0007669"/>
    <property type="project" value="UniProtKB-SubCell"/>
</dbReference>
<dbReference type="PANTHER" id="PTHR43568">
    <property type="entry name" value="P PROTEIN"/>
    <property type="match status" value="1"/>
</dbReference>
<keyword evidence="3 6" id="KW-0812">Transmembrane</keyword>
<dbReference type="Proteomes" id="UP001153620">
    <property type="component" value="Chromosome 1"/>
</dbReference>
<feature type="transmembrane region" description="Helical" evidence="6">
    <location>
        <begin position="563"/>
        <end position="581"/>
    </location>
</feature>
<dbReference type="PANTHER" id="PTHR43568:SF1">
    <property type="entry name" value="P PROTEIN"/>
    <property type="match status" value="1"/>
</dbReference>
<dbReference type="EMBL" id="OU895877">
    <property type="protein sequence ID" value="CAG9798697.1"/>
    <property type="molecule type" value="Genomic_DNA"/>
</dbReference>
<feature type="transmembrane region" description="Helical" evidence="6">
    <location>
        <begin position="654"/>
        <end position="677"/>
    </location>
</feature>
<feature type="transmembrane region" description="Helical" evidence="6">
    <location>
        <begin position="175"/>
        <end position="193"/>
    </location>
</feature>